<dbReference type="InterPro" id="IPR036736">
    <property type="entry name" value="ACP-like_sf"/>
</dbReference>
<evidence type="ECO:0000256" key="4">
    <source>
        <dbReference type="ARBA" id="ARBA00022679"/>
    </source>
</evidence>
<dbReference type="PANTHER" id="PTHR11739">
    <property type="entry name" value="CITRATE SYNTHASE"/>
    <property type="match status" value="1"/>
</dbReference>
<evidence type="ECO:0000256" key="3">
    <source>
        <dbReference type="ARBA" id="ARBA00012972"/>
    </source>
</evidence>
<evidence type="ECO:0000313" key="7">
    <source>
        <dbReference type="EMBL" id="EGU56489.1"/>
    </source>
</evidence>
<keyword evidence="6" id="KW-0614">Plasmid</keyword>
<comment type="similarity">
    <text evidence="2 5">Belongs to the citrate synthase family.</text>
</comment>
<dbReference type="GO" id="GO:0006099">
    <property type="term" value="P:tricarboxylic acid cycle"/>
    <property type="evidence" value="ECO:0007669"/>
    <property type="project" value="UniProtKB-UniPathway"/>
</dbReference>
<reference evidence="7" key="1">
    <citation type="submission" date="2011-08" db="EMBL/GenBank/DDBJ databases">
        <authorList>
            <person name="Hoffman M."/>
            <person name="Strain E.A."/>
            <person name="Brown E."/>
            <person name="Allard M.W."/>
        </authorList>
    </citation>
    <scope>NUCLEOTIDE SEQUENCE</scope>
    <source>
        <strain evidence="7">ATCC 19109</strain>
    </source>
</reference>
<protein>
    <recommendedName>
        <fullName evidence="3">citrate synthase (unknown stereospecificity)</fullName>
        <ecNumber evidence="3">2.3.3.16</ecNumber>
    </recommendedName>
</protein>
<dbReference type="InterPro" id="IPR036969">
    <property type="entry name" value="Citrate_synthase_sf"/>
</dbReference>
<gene>
    <name evidence="6" type="ORF">IX91_24070</name>
    <name evidence="7" type="ORF">VITU9109_17383</name>
</gene>
<dbReference type="InterPro" id="IPR019810">
    <property type="entry name" value="Citrate_synthase_AS"/>
</dbReference>
<evidence type="ECO:0000256" key="5">
    <source>
        <dbReference type="RuleBase" id="RU003406"/>
    </source>
</evidence>
<keyword evidence="4 5" id="KW-0808">Transferase</keyword>
<evidence type="ECO:0000313" key="6">
    <source>
        <dbReference type="EMBL" id="AIW17158.1"/>
    </source>
</evidence>
<dbReference type="RefSeq" id="WP_004744207.1">
    <property type="nucleotide sequence ID" value="NZ_AFWI01000112.1"/>
</dbReference>
<dbReference type="PATRIC" id="fig|1051646.9.peg.4899"/>
<dbReference type="AlphaFoldDB" id="F9T3X4"/>
<dbReference type="Gene3D" id="1.10.230.10">
    <property type="entry name" value="Cytochrome P450-Terp, domain 2"/>
    <property type="match status" value="1"/>
</dbReference>
<dbReference type="GO" id="GO:0005829">
    <property type="term" value="C:cytosol"/>
    <property type="evidence" value="ECO:0007669"/>
    <property type="project" value="TreeGrafter"/>
</dbReference>
<dbReference type="EMBL" id="AFWI01000112">
    <property type="protein sequence ID" value="EGU56489.1"/>
    <property type="molecule type" value="Genomic_DNA"/>
</dbReference>
<dbReference type="PROSITE" id="PS00480">
    <property type="entry name" value="CITRATE_SYNTHASE"/>
    <property type="match status" value="1"/>
</dbReference>
<reference evidence="7 8" key="2">
    <citation type="journal article" date="2012" name="Int. J. Syst. Evol. Microbiol.">
        <title>Vibrio caribbeanicus sp. nov., isolated from the marine sponge Scleritoderma cyanea.</title>
        <authorList>
            <person name="Hoffmann M."/>
            <person name="Monday S.R."/>
            <person name="Allard M.W."/>
            <person name="Strain E.A."/>
            <person name="Whittaker P."/>
            <person name="Naum M."/>
            <person name="McCarthy P.J."/>
            <person name="Lopez J.V."/>
            <person name="Fischer M."/>
            <person name="Brown E.W."/>
        </authorList>
    </citation>
    <scope>NUCLEOTIDE SEQUENCE [LARGE SCALE GENOMIC DNA]</scope>
    <source>
        <strain evidence="7 8">ATCC 19109</strain>
    </source>
</reference>
<dbReference type="PANTHER" id="PTHR11739:SF4">
    <property type="entry name" value="CITRATE SYNTHASE, PEROXISOMAL"/>
    <property type="match status" value="1"/>
</dbReference>
<dbReference type="GO" id="GO:0005975">
    <property type="term" value="P:carbohydrate metabolic process"/>
    <property type="evidence" value="ECO:0007669"/>
    <property type="project" value="TreeGrafter"/>
</dbReference>
<evidence type="ECO:0000313" key="9">
    <source>
        <dbReference type="Proteomes" id="UP000030071"/>
    </source>
</evidence>
<keyword evidence="8" id="KW-1185">Reference proteome</keyword>
<dbReference type="SUPFAM" id="SSF48256">
    <property type="entry name" value="Citrate synthase"/>
    <property type="match status" value="1"/>
</dbReference>
<dbReference type="GeneID" id="23447803"/>
<dbReference type="EMBL" id="CP009356">
    <property type="protein sequence ID" value="AIW17158.1"/>
    <property type="molecule type" value="Genomic_DNA"/>
</dbReference>
<accession>F9T3X4</accession>
<dbReference type="Proteomes" id="UP000030071">
    <property type="component" value="Plasmid p251"/>
</dbReference>
<name>F9T3X4_9VIBR</name>
<dbReference type="EC" id="2.3.3.16" evidence="3"/>
<dbReference type="InterPro" id="IPR016143">
    <property type="entry name" value="Citrate_synth-like_sm_a-sub"/>
</dbReference>
<dbReference type="Gene3D" id="1.10.1200.10">
    <property type="entry name" value="ACP-like"/>
    <property type="match status" value="1"/>
</dbReference>
<evidence type="ECO:0000256" key="1">
    <source>
        <dbReference type="ARBA" id="ARBA00004751"/>
    </source>
</evidence>
<dbReference type="Gene3D" id="1.10.580.10">
    <property type="entry name" value="Citrate Synthase, domain 1"/>
    <property type="match status" value="1"/>
</dbReference>
<dbReference type="InterPro" id="IPR002020">
    <property type="entry name" value="Citrate_synthase"/>
</dbReference>
<dbReference type="PRINTS" id="PR00143">
    <property type="entry name" value="CITRTSNTHASE"/>
</dbReference>
<dbReference type="GO" id="GO:0036440">
    <property type="term" value="F:citrate synthase activity"/>
    <property type="evidence" value="ECO:0007669"/>
    <property type="project" value="UniProtKB-EC"/>
</dbReference>
<geneLocation type="plasmid" evidence="6 9">
    <name>p251</name>
</geneLocation>
<dbReference type="Pfam" id="PF00285">
    <property type="entry name" value="Citrate_synt"/>
    <property type="match status" value="1"/>
</dbReference>
<reference evidence="6 9" key="3">
    <citation type="submission" date="2014-08" db="EMBL/GenBank/DDBJ databases">
        <title>First Complete Genome Sequence of the Shellfish Pathogen Vibrio tubiashii.</title>
        <authorList>
            <person name="Richards G.P."/>
            <person name="Needleman D.S."/>
            <person name="Watson M.A."/>
            <person name="Bono J.L."/>
        </authorList>
    </citation>
    <scope>NUCLEOTIDE SEQUENCE [LARGE SCALE GENOMIC DNA]</scope>
    <source>
        <strain evidence="6 9">ATCC 19109</strain>
        <plasmid evidence="6">p251</plasmid>
        <plasmid evidence="9">Plasmid p251</plasmid>
    </source>
</reference>
<proteinExistence type="inferred from homology"/>
<dbReference type="Proteomes" id="UP000003836">
    <property type="component" value="Unassembled WGS sequence"/>
</dbReference>
<dbReference type="SUPFAM" id="SSF47336">
    <property type="entry name" value="ACP-like"/>
    <property type="match status" value="1"/>
</dbReference>
<evidence type="ECO:0000256" key="2">
    <source>
        <dbReference type="ARBA" id="ARBA00010566"/>
    </source>
</evidence>
<organism evidence="6 9">
    <name type="scientific">Vibrio tubiashii ATCC 19109</name>
    <dbReference type="NCBI Taxonomy" id="1051646"/>
    <lineage>
        <taxon>Bacteria</taxon>
        <taxon>Pseudomonadati</taxon>
        <taxon>Pseudomonadota</taxon>
        <taxon>Gammaproteobacteria</taxon>
        <taxon>Vibrionales</taxon>
        <taxon>Vibrionaceae</taxon>
        <taxon>Vibrio</taxon>
        <taxon>Vibrio oreintalis group</taxon>
    </lineage>
</organism>
<comment type="pathway">
    <text evidence="1">Carbohydrate metabolism; tricarboxylic acid cycle; isocitrate from oxaloacetate: step 1/2.</text>
</comment>
<dbReference type="eggNOG" id="COG0372">
    <property type="taxonomic scope" value="Bacteria"/>
</dbReference>
<dbReference type="KEGG" id="vtu:IX91_24070"/>
<dbReference type="UniPathway" id="UPA00223">
    <property type="reaction ID" value="UER00717"/>
</dbReference>
<dbReference type="InterPro" id="IPR016142">
    <property type="entry name" value="Citrate_synth-like_lrg_a-sub"/>
</dbReference>
<dbReference type="HOGENOM" id="CLU_025068_2_1_6"/>
<sequence length="470" mass="53664">MIKDKLIVQLFAETFKISEASVSNKLQYQQNEAWDSMAHVELLLRLEREFGRKITTEEASRLTTYQAVKDWIHGVPDGQMKADSPKSKKDVDYIDISRGLNGVYFDESGICRIDGQHGLLGYRGYSLEDLAEYCSYEQVAYLLIYERLPTAEELKIFCLKIQNFRVLPEEILTLIESLKLCHPTYVLRTVLSAIGAFYEKPKTQDQEIVKNELIRIIAQIQSIIVCHWLCVNNITIQPSYLKGNFCELLLSHFYQGEQQELAVSLLNADLVVHSEHGSNASTFATRVACGAQSDLHSIFTSAISVFNGDLHGGAIERVIEMITEIGHPDNVASYLEQRRASNLPIMGFGHRVYRTHDPRKRKLEQMTYLAAISNKDMLGYEIIQALEKEMLPYHKHGISGNVDLYAGLLYQQLNIPKEYSVPIFIASRSAGWAAHILEQQSNNILIRPRLHYNGPEIKRFTREERESTYV</sequence>
<evidence type="ECO:0000313" key="8">
    <source>
        <dbReference type="Proteomes" id="UP000003836"/>
    </source>
</evidence>